<evidence type="ECO:0000313" key="2">
    <source>
        <dbReference type="Proteomes" id="UP000499080"/>
    </source>
</evidence>
<keyword evidence="2" id="KW-1185">Reference proteome</keyword>
<comment type="caution">
    <text evidence="1">The sequence shown here is derived from an EMBL/GenBank/DDBJ whole genome shotgun (WGS) entry which is preliminary data.</text>
</comment>
<accession>A0A4Y2LFU3</accession>
<name>A0A4Y2LFU3_ARAVE</name>
<dbReference type="Proteomes" id="UP000499080">
    <property type="component" value="Unassembled WGS sequence"/>
</dbReference>
<proteinExistence type="predicted"/>
<organism evidence="1 2">
    <name type="scientific">Araneus ventricosus</name>
    <name type="common">Orbweaver spider</name>
    <name type="synonym">Epeira ventricosa</name>
    <dbReference type="NCBI Taxonomy" id="182803"/>
    <lineage>
        <taxon>Eukaryota</taxon>
        <taxon>Metazoa</taxon>
        <taxon>Ecdysozoa</taxon>
        <taxon>Arthropoda</taxon>
        <taxon>Chelicerata</taxon>
        <taxon>Arachnida</taxon>
        <taxon>Araneae</taxon>
        <taxon>Araneomorphae</taxon>
        <taxon>Entelegynae</taxon>
        <taxon>Araneoidea</taxon>
        <taxon>Araneidae</taxon>
        <taxon>Araneus</taxon>
    </lineage>
</organism>
<dbReference type="AlphaFoldDB" id="A0A4Y2LFU3"/>
<gene>
    <name evidence="1" type="ORF">AVEN_270058_1</name>
</gene>
<protein>
    <submittedName>
        <fullName evidence="1">Uncharacterized protein</fullName>
    </submittedName>
</protein>
<sequence length="121" mass="14026">MYVLSGMWPPRPPYLSTLEMVSEVVVKTEEDLAVRVTGLTCEQPGIFEIVLRFMHRRSVVYIATDSEIFESVYGENHVNCYCKFFLMCYEEAVMLFIILNTTADIYVVDFIWCPAFYVPAL</sequence>
<dbReference type="EMBL" id="BGPR01005784">
    <property type="protein sequence ID" value="GBN13414.1"/>
    <property type="molecule type" value="Genomic_DNA"/>
</dbReference>
<evidence type="ECO:0000313" key="1">
    <source>
        <dbReference type="EMBL" id="GBN13414.1"/>
    </source>
</evidence>
<reference evidence="1 2" key="1">
    <citation type="journal article" date="2019" name="Sci. Rep.">
        <title>Orb-weaving spider Araneus ventricosus genome elucidates the spidroin gene catalogue.</title>
        <authorList>
            <person name="Kono N."/>
            <person name="Nakamura H."/>
            <person name="Ohtoshi R."/>
            <person name="Moran D.A.P."/>
            <person name="Shinohara A."/>
            <person name="Yoshida Y."/>
            <person name="Fujiwara M."/>
            <person name="Mori M."/>
            <person name="Tomita M."/>
            <person name="Arakawa K."/>
        </authorList>
    </citation>
    <scope>NUCLEOTIDE SEQUENCE [LARGE SCALE GENOMIC DNA]</scope>
</reference>